<name>A0A3G8ZL08_9FLAO</name>
<dbReference type="NCBIfam" id="TIGR01200">
    <property type="entry name" value="GLPGLI"/>
    <property type="match status" value="1"/>
</dbReference>
<proteinExistence type="predicted"/>
<reference evidence="2" key="1">
    <citation type="submission" date="2018-11" db="EMBL/GenBank/DDBJ databases">
        <title>Proposal to divide the Flavobacteriaceae and reorganize its genera based on Amino Acid Identity values calculated from whole genome sequences.</title>
        <authorList>
            <person name="Nicholson A.C."/>
            <person name="Gulvik C.A."/>
            <person name="Whitney A.M."/>
            <person name="Sheth M."/>
            <person name="Batra D."/>
            <person name="Pryor J."/>
            <person name="Bernardet J.-F."/>
            <person name="Hugo C."/>
            <person name="Kampfer P."/>
            <person name="Newman J.D."/>
            <person name="McQuiston J.R."/>
        </authorList>
    </citation>
    <scope>NUCLEOTIDE SEQUENCE [LARGE SCALE GENOMIC DNA]</scope>
    <source>
        <strain evidence="2">H6466</strain>
    </source>
</reference>
<protein>
    <submittedName>
        <fullName evidence="1">GLPGLI family protein</fullName>
    </submittedName>
</protein>
<accession>A0A3G8ZL08</accession>
<sequence length="267" mass="31297">MYKIILVLVFFCSLYPAQNMSFIYEAKYQLVKQETSQVRTDYMTLDIKDNYSIFRERLDRNQDSIALNNGFPLLANGFENQFYVKKQLKSNNISKIITNSLLNFLLPIDEKLDWKINKKKKKIGIYNSQNAEVNYGGREWNAWFTTDIPISDGPYIFNGLPGLIISISDSSGDYNFNLIQVKKAENLFDARTKTIDINWTKYEQLAQSYYDNPNAELEQKISSNKVVVTDGEGKRMNLDIKKMNREQQEYIRKNNNPIELNHRIDYK</sequence>
<dbReference type="Proteomes" id="UP000272316">
    <property type="component" value="Chromosome"/>
</dbReference>
<dbReference type="InterPro" id="IPR005901">
    <property type="entry name" value="GLPGLI"/>
</dbReference>
<organism evidence="1 2">
    <name type="scientific">Epilithonimonas vandammei</name>
    <dbReference type="NCBI Taxonomy" id="2487072"/>
    <lineage>
        <taxon>Bacteria</taxon>
        <taxon>Pseudomonadati</taxon>
        <taxon>Bacteroidota</taxon>
        <taxon>Flavobacteriia</taxon>
        <taxon>Flavobacteriales</taxon>
        <taxon>Weeksellaceae</taxon>
        <taxon>Chryseobacterium group</taxon>
        <taxon>Epilithonimonas</taxon>
    </lineage>
</organism>
<dbReference type="KEGG" id="eva:EIB75_08085"/>
<evidence type="ECO:0000313" key="1">
    <source>
        <dbReference type="EMBL" id="AZI55204.1"/>
    </source>
</evidence>
<dbReference type="Pfam" id="PF09697">
    <property type="entry name" value="Porph_ging"/>
    <property type="match status" value="1"/>
</dbReference>
<evidence type="ECO:0000313" key="2">
    <source>
        <dbReference type="Proteomes" id="UP000272316"/>
    </source>
</evidence>
<dbReference type="AlphaFoldDB" id="A0A3G8ZL08"/>
<gene>
    <name evidence="1" type="ORF">EIB75_08085</name>
</gene>
<dbReference type="EMBL" id="CP034160">
    <property type="protein sequence ID" value="AZI55204.1"/>
    <property type="molecule type" value="Genomic_DNA"/>
</dbReference>